<dbReference type="InParanoid" id="A0A3N4L469"/>
<protein>
    <submittedName>
        <fullName evidence="3">Uncharacterized protein</fullName>
    </submittedName>
</protein>
<dbReference type="PANTHER" id="PTHR40641:SF2">
    <property type="entry name" value="INVOLUCRIN REPEAT PROTEIN"/>
    <property type="match status" value="1"/>
</dbReference>
<feature type="compositionally biased region" description="Polar residues" evidence="2">
    <location>
        <begin position="26"/>
        <end position="50"/>
    </location>
</feature>
<feature type="region of interest" description="Disordered" evidence="2">
    <location>
        <begin position="1"/>
        <end position="100"/>
    </location>
</feature>
<evidence type="ECO:0000313" key="3">
    <source>
        <dbReference type="EMBL" id="RPB17680.1"/>
    </source>
</evidence>
<keyword evidence="4" id="KW-1185">Reference proteome</keyword>
<dbReference type="Proteomes" id="UP000277580">
    <property type="component" value="Unassembled WGS sequence"/>
</dbReference>
<dbReference type="STRING" id="1392247.A0A3N4L469"/>
<dbReference type="InterPro" id="IPR053268">
    <property type="entry name" value="Woronin_anchor"/>
</dbReference>
<evidence type="ECO:0000256" key="2">
    <source>
        <dbReference type="SAM" id="MobiDB-lite"/>
    </source>
</evidence>
<evidence type="ECO:0000313" key="4">
    <source>
        <dbReference type="Proteomes" id="UP000277580"/>
    </source>
</evidence>
<sequence>MGRYNNDGQDHKMKDADDHIDMSPTDPMQLSEGSNEKWQTAGSRSWTQRTLGKIRETSSAPVFHGRITRNKASTAQRTSTSSASEAKPRRRSSHDNLGDYSEDCEICTRMNESNERLLAEKDKMSEYYEKLLEEKHASFQLEFQKVSTENDDMKKEIGRLSQVVSETPGCDEKTRQQLEALREECNRKDERIRALESELVAAQKHMANQKSENTSCHAHIDELKERLKKYHEEIEDLKFERDTFNGKLQSMNGERKEMKQAIDNLRSEIATRDSDVRGLKHEISRSRASNPAFVPDNKIVTDYQYILMHLSNWALSNFRKLEPTNVDQVIAELKLDPMTYAAITECMKENAVRKCLAISSLVMRSISRGIFRSFLFGLDQAEEKHLKSLESSFAEQSAEKEIQFWRSTTLRMLIASESHKRKVNSSIDTITSEIRIFLESIFPPSAGSSVSNYGAEALKTIVTHAAELSLVLRTQRPLYTLFPPPSGSPFLKHMESAEPSLDNDDSGGGVFGLRRTKAPQDKVRLTIFPLLVKSGSEDGDKYDTELIIHKGKILKA</sequence>
<organism evidence="3 4">
    <name type="scientific">Morchella conica CCBAS932</name>
    <dbReference type="NCBI Taxonomy" id="1392247"/>
    <lineage>
        <taxon>Eukaryota</taxon>
        <taxon>Fungi</taxon>
        <taxon>Dikarya</taxon>
        <taxon>Ascomycota</taxon>
        <taxon>Pezizomycotina</taxon>
        <taxon>Pezizomycetes</taxon>
        <taxon>Pezizales</taxon>
        <taxon>Morchellaceae</taxon>
        <taxon>Morchella</taxon>
    </lineage>
</organism>
<dbReference type="PANTHER" id="PTHR40641">
    <property type="entry name" value="INVOLUCRIN REPEAT PROTEIN (AFU_ORTHOLOGUE AFUA_2G08060)"/>
    <property type="match status" value="1"/>
</dbReference>
<reference evidence="3 4" key="1">
    <citation type="journal article" date="2018" name="Nat. Ecol. Evol.">
        <title>Pezizomycetes genomes reveal the molecular basis of ectomycorrhizal truffle lifestyle.</title>
        <authorList>
            <person name="Murat C."/>
            <person name="Payen T."/>
            <person name="Noel B."/>
            <person name="Kuo A."/>
            <person name="Morin E."/>
            <person name="Chen J."/>
            <person name="Kohler A."/>
            <person name="Krizsan K."/>
            <person name="Balestrini R."/>
            <person name="Da Silva C."/>
            <person name="Montanini B."/>
            <person name="Hainaut M."/>
            <person name="Levati E."/>
            <person name="Barry K.W."/>
            <person name="Belfiori B."/>
            <person name="Cichocki N."/>
            <person name="Clum A."/>
            <person name="Dockter R.B."/>
            <person name="Fauchery L."/>
            <person name="Guy J."/>
            <person name="Iotti M."/>
            <person name="Le Tacon F."/>
            <person name="Lindquist E.A."/>
            <person name="Lipzen A."/>
            <person name="Malagnac F."/>
            <person name="Mello A."/>
            <person name="Molinier V."/>
            <person name="Miyauchi S."/>
            <person name="Poulain J."/>
            <person name="Riccioni C."/>
            <person name="Rubini A."/>
            <person name="Sitrit Y."/>
            <person name="Splivallo R."/>
            <person name="Traeger S."/>
            <person name="Wang M."/>
            <person name="Zifcakova L."/>
            <person name="Wipf D."/>
            <person name="Zambonelli A."/>
            <person name="Paolocci F."/>
            <person name="Nowrousian M."/>
            <person name="Ottonello S."/>
            <person name="Baldrian P."/>
            <person name="Spatafora J.W."/>
            <person name="Henrissat B."/>
            <person name="Nagy L.G."/>
            <person name="Aury J.M."/>
            <person name="Wincker P."/>
            <person name="Grigoriev I.V."/>
            <person name="Bonfante P."/>
            <person name="Martin F.M."/>
        </authorList>
    </citation>
    <scope>NUCLEOTIDE SEQUENCE [LARGE SCALE GENOMIC DNA]</scope>
    <source>
        <strain evidence="3 4">CCBAS932</strain>
    </source>
</reference>
<keyword evidence="1" id="KW-0175">Coiled coil</keyword>
<dbReference type="AlphaFoldDB" id="A0A3N4L469"/>
<proteinExistence type="predicted"/>
<evidence type="ECO:0000256" key="1">
    <source>
        <dbReference type="SAM" id="Coils"/>
    </source>
</evidence>
<dbReference type="Gene3D" id="1.10.287.1490">
    <property type="match status" value="1"/>
</dbReference>
<name>A0A3N4L469_9PEZI</name>
<feature type="compositionally biased region" description="Basic and acidic residues" evidence="2">
    <location>
        <begin position="8"/>
        <end position="21"/>
    </location>
</feature>
<dbReference type="OrthoDB" id="5365701at2759"/>
<accession>A0A3N4L469</accession>
<gene>
    <name evidence="3" type="ORF">P167DRAFT_601482</name>
</gene>
<feature type="coiled-coil region" evidence="1">
    <location>
        <begin position="171"/>
        <end position="268"/>
    </location>
</feature>
<feature type="compositionally biased region" description="Low complexity" evidence="2">
    <location>
        <begin position="72"/>
        <end position="84"/>
    </location>
</feature>
<dbReference type="EMBL" id="ML119105">
    <property type="protein sequence ID" value="RPB17680.1"/>
    <property type="molecule type" value="Genomic_DNA"/>
</dbReference>